<evidence type="ECO:0000256" key="1">
    <source>
        <dbReference type="SAM" id="MobiDB-lite"/>
    </source>
</evidence>
<evidence type="ECO:0000313" key="3">
    <source>
        <dbReference type="Proteomes" id="UP001516400"/>
    </source>
</evidence>
<proteinExistence type="predicted"/>
<sequence>MKLGSNALASLPGANNKRNSIVLCYVTTLQSGKVFTAMTLILQPLIRDYKHKVYYVDMAIAKKLKQTFVTILRVIPFLQDDTKNPDHSDTKIMADPARFEQEPFESREVNL</sequence>
<name>A0ABD2NLR2_9CUCU</name>
<gene>
    <name evidence="2" type="ORF">HHI36_017034</name>
</gene>
<reference evidence="2 3" key="1">
    <citation type="journal article" date="2021" name="BMC Biol.">
        <title>Horizontally acquired antibacterial genes associated with adaptive radiation of ladybird beetles.</title>
        <authorList>
            <person name="Li H.S."/>
            <person name="Tang X.F."/>
            <person name="Huang Y.H."/>
            <person name="Xu Z.Y."/>
            <person name="Chen M.L."/>
            <person name="Du X.Y."/>
            <person name="Qiu B.Y."/>
            <person name="Chen P.T."/>
            <person name="Zhang W."/>
            <person name="Slipinski A."/>
            <person name="Escalona H.E."/>
            <person name="Waterhouse R.M."/>
            <person name="Zwick A."/>
            <person name="Pang H."/>
        </authorList>
    </citation>
    <scope>NUCLEOTIDE SEQUENCE [LARGE SCALE GENOMIC DNA]</scope>
    <source>
        <strain evidence="2">SYSU2018</strain>
    </source>
</reference>
<dbReference type="AlphaFoldDB" id="A0ABD2NLR2"/>
<comment type="caution">
    <text evidence="2">The sequence shown here is derived from an EMBL/GenBank/DDBJ whole genome shotgun (WGS) entry which is preliminary data.</text>
</comment>
<accession>A0ABD2NLR2</accession>
<dbReference type="EMBL" id="JABFTP020000124">
    <property type="protein sequence ID" value="KAL3279525.1"/>
    <property type="molecule type" value="Genomic_DNA"/>
</dbReference>
<keyword evidence="3" id="KW-1185">Reference proteome</keyword>
<evidence type="ECO:0000313" key="2">
    <source>
        <dbReference type="EMBL" id="KAL3279525.1"/>
    </source>
</evidence>
<organism evidence="2 3">
    <name type="scientific">Cryptolaemus montrouzieri</name>
    <dbReference type="NCBI Taxonomy" id="559131"/>
    <lineage>
        <taxon>Eukaryota</taxon>
        <taxon>Metazoa</taxon>
        <taxon>Ecdysozoa</taxon>
        <taxon>Arthropoda</taxon>
        <taxon>Hexapoda</taxon>
        <taxon>Insecta</taxon>
        <taxon>Pterygota</taxon>
        <taxon>Neoptera</taxon>
        <taxon>Endopterygota</taxon>
        <taxon>Coleoptera</taxon>
        <taxon>Polyphaga</taxon>
        <taxon>Cucujiformia</taxon>
        <taxon>Coccinelloidea</taxon>
        <taxon>Coccinellidae</taxon>
        <taxon>Scymninae</taxon>
        <taxon>Scymnini</taxon>
        <taxon>Cryptolaemus</taxon>
    </lineage>
</organism>
<dbReference type="Proteomes" id="UP001516400">
    <property type="component" value="Unassembled WGS sequence"/>
</dbReference>
<feature type="region of interest" description="Disordered" evidence="1">
    <location>
        <begin position="81"/>
        <end position="111"/>
    </location>
</feature>
<protein>
    <submittedName>
        <fullName evidence="2">Uncharacterized protein</fullName>
    </submittedName>
</protein>